<accession>A0A834CEM7</accession>
<protein>
    <submittedName>
        <fullName evidence="1">Uncharacterized protein</fullName>
    </submittedName>
</protein>
<dbReference type="Proteomes" id="UP000646548">
    <property type="component" value="Unassembled WGS sequence"/>
</dbReference>
<gene>
    <name evidence="1" type="ORF">FQA47_011827</name>
</gene>
<comment type="caution">
    <text evidence="1">The sequence shown here is derived from an EMBL/GenBank/DDBJ whole genome shotgun (WGS) entry which is preliminary data.</text>
</comment>
<evidence type="ECO:0000313" key="2">
    <source>
        <dbReference type="Proteomes" id="UP000646548"/>
    </source>
</evidence>
<name>A0A834CEM7_ORYME</name>
<dbReference type="EMBL" id="WKFB01000236">
    <property type="protein sequence ID" value="KAF6730453.1"/>
    <property type="molecule type" value="Genomic_DNA"/>
</dbReference>
<proteinExistence type="predicted"/>
<evidence type="ECO:0000313" key="1">
    <source>
        <dbReference type="EMBL" id="KAF6730453.1"/>
    </source>
</evidence>
<organism evidence="1 2">
    <name type="scientific">Oryzias melastigma</name>
    <name type="common">Marine medaka</name>
    <dbReference type="NCBI Taxonomy" id="30732"/>
    <lineage>
        <taxon>Eukaryota</taxon>
        <taxon>Metazoa</taxon>
        <taxon>Chordata</taxon>
        <taxon>Craniata</taxon>
        <taxon>Vertebrata</taxon>
        <taxon>Euteleostomi</taxon>
        <taxon>Actinopterygii</taxon>
        <taxon>Neopterygii</taxon>
        <taxon>Teleostei</taxon>
        <taxon>Neoteleostei</taxon>
        <taxon>Acanthomorphata</taxon>
        <taxon>Ovalentaria</taxon>
        <taxon>Atherinomorphae</taxon>
        <taxon>Beloniformes</taxon>
        <taxon>Adrianichthyidae</taxon>
        <taxon>Oryziinae</taxon>
        <taxon>Oryzias</taxon>
    </lineage>
</organism>
<sequence length="97" mass="10765">MVIACGLNGQLHSALRAAAALRTREEKAGGRRRSCCCKHSHLCFIHASTDTPRYRPTQHGSLLQLDDFFVPPLAFCCKIMNSRMSLAVRQGFSITTE</sequence>
<dbReference type="AlphaFoldDB" id="A0A834CEM7"/>
<reference evidence="1" key="1">
    <citation type="journal article" name="BMC Genomics">
        <title>Long-read sequencing and de novo genome assembly of marine medaka (Oryzias melastigma).</title>
        <authorList>
            <person name="Liang P."/>
            <person name="Saqib H.S.A."/>
            <person name="Ni X."/>
            <person name="Shen Y."/>
        </authorList>
    </citation>
    <scope>NUCLEOTIDE SEQUENCE</scope>
    <source>
        <strain evidence="1">Bigg-433</strain>
    </source>
</reference>